<evidence type="ECO:0000313" key="3">
    <source>
        <dbReference type="EMBL" id="KAB8033769.1"/>
    </source>
</evidence>
<evidence type="ECO:0000259" key="2">
    <source>
        <dbReference type="Pfam" id="PF07238"/>
    </source>
</evidence>
<dbReference type="Pfam" id="PF07238">
    <property type="entry name" value="PilZ"/>
    <property type="match status" value="1"/>
</dbReference>
<proteinExistence type="predicted"/>
<dbReference type="Proteomes" id="UP000442694">
    <property type="component" value="Unassembled WGS sequence"/>
</dbReference>
<dbReference type="InterPro" id="IPR009875">
    <property type="entry name" value="PilZ_domain"/>
</dbReference>
<gene>
    <name evidence="3" type="ORF">GCL57_03415</name>
</gene>
<dbReference type="AlphaFoldDB" id="A0A833JFJ3"/>
<protein>
    <recommendedName>
        <fullName evidence="2">PilZ domain-containing protein</fullName>
    </recommendedName>
</protein>
<reference evidence="3 4" key="1">
    <citation type="submission" date="2019-10" db="EMBL/GenBank/DDBJ databases">
        <title>New genus of Silvanigrellaceae.</title>
        <authorList>
            <person name="Pitt A."/>
            <person name="Hahn M.W."/>
        </authorList>
    </citation>
    <scope>NUCLEOTIDE SEQUENCE [LARGE SCALE GENOMIC DNA]</scope>
    <source>
        <strain evidence="3 4">33A1-SZDP</strain>
    </source>
</reference>
<dbReference type="Gene3D" id="2.40.10.220">
    <property type="entry name" value="predicted glycosyltransferase like domains"/>
    <property type="match status" value="1"/>
</dbReference>
<feature type="region of interest" description="Disordered" evidence="1">
    <location>
        <begin position="122"/>
        <end position="141"/>
    </location>
</feature>
<dbReference type="SUPFAM" id="SSF141371">
    <property type="entry name" value="PilZ domain-like"/>
    <property type="match status" value="1"/>
</dbReference>
<feature type="domain" description="PilZ" evidence="2">
    <location>
        <begin position="7"/>
        <end position="93"/>
    </location>
</feature>
<organism evidence="3 4">
    <name type="scientific">Fluviispira multicolorata</name>
    <dbReference type="NCBI Taxonomy" id="2654512"/>
    <lineage>
        <taxon>Bacteria</taxon>
        <taxon>Pseudomonadati</taxon>
        <taxon>Bdellovibrionota</taxon>
        <taxon>Oligoflexia</taxon>
        <taxon>Silvanigrellales</taxon>
        <taxon>Silvanigrellaceae</taxon>
        <taxon>Fluviispira</taxon>
    </lineage>
</organism>
<keyword evidence="4" id="KW-1185">Reference proteome</keyword>
<comment type="caution">
    <text evidence="3">The sequence shown here is derived from an EMBL/GenBank/DDBJ whole genome shotgun (WGS) entry which is preliminary data.</text>
</comment>
<evidence type="ECO:0000256" key="1">
    <source>
        <dbReference type="SAM" id="MobiDB-lite"/>
    </source>
</evidence>
<evidence type="ECO:0000313" key="4">
    <source>
        <dbReference type="Proteomes" id="UP000442694"/>
    </source>
</evidence>
<dbReference type="RefSeq" id="WP_152211854.1">
    <property type="nucleotide sequence ID" value="NZ_WFLN01000004.1"/>
</dbReference>
<accession>A0A833JFJ3</accession>
<sequence length="141" mass="16250">MAEDTPKRKEPRYGTAIVVDVQMTKWNPLKKVKAILLDLSWHGFKIEFVKKVQLKNGNPLHLKIPIEQFQIDSAKFLNLKVIVKWFDEELQRTGGVYIHPKGENGMTLEKLIQKLAKLKQTEDELNQGSETNLSHDKEKAS</sequence>
<dbReference type="EMBL" id="WFLN01000004">
    <property type="protein sequence ID" value="KAB8033769.1"/>
    <property type="molecule type" value="Genomic_DNA"/>
</dbReference>
<name>A0A833JFJ3_9BACT</name>
<dbReference type="GO" id="GO:0035438">
    <property type="term" value="F:cyclic-di-GMP binding"/>
    <property type="evidence" value="ECO:0007669"/>
    <property type="project" value="InterPro"/>
</dbReference>